<comment type="caution">
    <text evidence="4">The sequence shown here is derived from an EMBL/GenBank/DDBJ whole genome shotgun (WGS) entry which is preliminary data.</text>
</comment>
<dbReference type="PRINTS" id="PR01270">
    <property type="entry name" value="HDASUPER"/>
</dbReference>
<evidence type="ECO:0000313" key="5">
    <source>
        <dbReference type="Proteomes" id="UP000189431"/>
    </source>
</evidence>
<protein>
    <submittedName>
        <fullName evidence="4">Histone deacetylase</fullName>
    </submittedName>
</protein>
<keyword evidence="2" id="KW-0378">Hydrolase</keyword>
<reference evidence="5" key="1">
    <citation type="submission" date="2017-01" db="EMBL/GenBank/DDBJ databases">
        <title>Draft genome of the species Salinivibrio costicola subsp. alcaliphilus.</title>
        <authorList>
            <person name="Lopez-Hermoso C."/>
            <person name="De La Haba R."/>
            <person name="Sanchez-Porro C."/>
            <person name="Ventosa A."/>
        </authorList>
    </citation>
    <scope>NUCLEOTIDE SEQUENCE [LARGE SCALE GENOMIC DNA]</scope>
    <source>
        <strain evidence="5">CBH448</strain>
    </source>
</reference>
<dbReference type="CDD" id="cd09993">
    <property type="entry name" value="HDAC_classIV"/>
    <property type="match status" value="1"/>
</dbReference>
<proteinExistence type="inferred from homology"/>
<keyword evidence="5" id="KW-1185">Reference proteome</keyword>
<dbReference type="InterPro" id="IPR044150">
    <property type="entry name" value="HDAC_classIV"/>
</dbReference>
<evidence type="ECO:0000259" key="3">
    <source>
        <dbReference type="Pfam" id="PF00850"/>
    </source>
</evidence>
<gene>
    <name evidence="4" type="ORF">BZJ21_00465</name>
</gene>
<dbReference type="Gene3D" id="3.40.800.20">
    <property type="entry name" value="Histone deacetylase domain"/>
    <property type="match status" value="1"/>
</dbReference>
<feature type="domain" description="Histone deacetylase" evidence="3">
    <location>
        <begin position="24"/>
        <end position="282"/>
    </location>
</feature>
<evidence type="ECO:0000256" key="2">
    <source>
        <dbReference type="ARBA" id="ARBA00022801"/>
    </source>
</evidence>
<dbReference type="PANTHER" id="PTHR10625:SF19">
    <property type="entry name" value="HISTONE DEACETYLASE 12"/>
    <property type="match status" value="1"/>
</dbReference>
<dbReference type="EMBL" id="MUFR01000001">
    <property type="protein sequence ID" value="OOF35476.1"/>
    <property type="molecule type" value="Genomic_DNA"/>
</dbReference>
<dbReference type="InterPro" id="IPR023801">
    <property type="entry name" value="His_deacetylse_dom"/>
</dbReference>
<dbReference type="SUPFAM" id="SSF52768">
    <property type="entry name" value="Arginase/deacetylase"/>
    <property type="match status" value="1"/>
</dbReference>
<comment type="similarity">
    <text evidence="1">Belongs to the histone deacetylase family.</text>
</comment>
<sequence length="308" mass="33664">MLPLIYHPVYSDFPLPDGHRYPLQKYRLLFERLQRLALPVEFHQPIPATRKVIDAVHDPAYVSQLLAGDLPLVKMRRIGFPWSDALIARSLTSLGGTTLTVDHALDSGLAIHLTGGYHHAHYDFGSGFCLFNDLMIAARHALTQPGIDKVMIVDCDVHHGDGTAALAADHPDIVTFSVHCEKNFPSRKPPSDLDLPLPTGTGDQDYLSAFLPLLDLALAQYRPDMVIYDAGVDVHQADALGYLALSTEGIYQRDSGVLSRCAKHDIPVAAVIGGGYHDSHTSLVPLHEQLIQAALIHFADFASSSEVS</sequence>
<dbReference type="RefSeq" id="WP_077668860.1">
    <property type="nucleotide sequence ID" value="NZ_MUFR01000001.1"/>
</dbReference>
<dbReference type="InterPro" id="IPR023696">
    <property type="entry name" value="Ureohydrolase_dom_sf"/>
</dbReference>
<evidence type="ECO:0000313" key="4">
    <source>
        <dbReference type="EMBL" id="OOF35476.1"/>
    </source>
</evidence>
<name>A0ABX3KV13_SALCS</name>
<dbReference type="Pfam" id="PF00850">
    <property type="entry name" value="Hist_deacetyl"/>
    <property type="match status" value="1"/>
</dbReference>
<organism evidence="4 5">
    <name type="scientific">Salinivibrio costicola subsp. alcaliphilus</name>
    <dbReference type="NCBI Taxonomy" id="272773"/>
    <lineage>
        <taxon>Bacteria</taxon>
        <taxon>Pseudomonadati</taxon>
        <taxon>Pseudomonadota</taxon>
        <taxon>Gammaproteobacteria</taxon>
        <taxon>Vibrionales</taxon>
        <taxon>Vibrionaceae</taxon>
        <taxon>Salinivibrio</taxon>
    </lineage>
</organism>
<dbReference type="InterPro" id="IPR037138">
    <property type="entry name" value="His_deacetylse_dom_sf"/>
</dbReference>
<dbReference type="PANTHER" id="PTHR10625">
    <property type="entry name" value="HISTONE DEACETYLASE HDAC1-RELATED"/>
    <property type="match status" value="1"/>
</dbReference>
<dbReference type="Proteomes" id="UP000189431">
    <property type="component" value="Unassembled WGS sequence"/>
</dbReference>
<evidence type="ECO:0000256" key="1">
    <source>
        <dbReference type="ARBA" id="ARBA00005947"/>
    </source>
</evidence>
<dbReference type="InterPro" id="IPR000286">
    <property type="entry name" value="HDACs"/>
</dbReference>
<accession>A0ABX3KV13</accession>